<dbReference type="InterPro" id="IPR006626">
    <property type="entry name" value="PbH1"/>
</dbReference>
<protein>
    <submittedName>
        <fullName evidence="4">Parallel beta helix pectate lyase-like protein</fullName>
    </submittedName>
</protein>
<gene>
    <name evidence="4" type="ORF">CLV46_1413</name>
</gene>
<dbReference type="RefSeq" id="WP_100364117.1">
    <property type="nucleotide sequence ID" value="NZ_PGFF01000001.1"/>
</dbReference>
<proteinExistence type="predicted"/>
<dbReference type="InterPro" id="IPR036116">
    <property type="entry name" value="FN3_sf"/>
</dbReference>
<dbReference type="SMART" id="SM00710">
    <property type="entry name" value="PbH1"/>
    <property type="match status" value="7"/>
</dbReference>
<evidence type="ECO:0000313" key="4">
    <source>
        <dbReference type="EMBL" id="PJJ71859.1"/>
    </source>
</evidence>
<accession>A0A2M9CIZ1</accession>
<dbReference type="GO" id="GO:0016798">
    <property type="term" value="F:hydrolase activity, acting on glycosyl bonds"/>
    <property type="evidence" value="ECO:0007669"/>
    <property type="project" value="UniProtKB-KW"/>
</dbReference>
<keyword evidence="4" id="KW-0456">Lyase</keyword>
<evidence type="ECO:0000256" key="1">
    <source>
        <dbReference type="ARBA" id="ARBA00023295"/>
    </source>
</evidence>
<dbReference type="SUPFAM" id="SSF49265">
    <property type="entry name" value="Fibronectin type III"/>
    <property type="match status" value="1"/>
</dbReference>
<dbReference type="SUPFAM" id="SSF51126">
    <property type="entry name" value="Pectin lyase-like"/>
    <property type="match status" value="1"/>
</dbReference>
<keyword evidence="2" id="KW-0119">Carbohydrate metabolism</keyword>
<dbReference type="PROSITE" id="PS50853">
    <property type="entry name" value="FN3"/>
    <property type="match status" value="1"/>
</dbReference>
<evidence type="ECO:0000313" key="5">
    <source>
        <dbReference type="Proteomes" id="UP000228758"/>
    </source>
</evidence>
<dbReference type="GO" id="GO:0000272">
    <property type="term" value="P:polysaccharide catabolic process"/>
    <property type="evidence" value="ECO:0007669"/>
    <property type="project" value="UniProtKB-KW"/>
</dbReference>
<dbReference type="InterPro" id="IPR003961">
    <property type="entry name" value="FN3_dom"/>
</dbReference>
<dbReference type="Gene3D" id="2.60.120.260">
    <property type="entry name" value="Galactose-binding domain-like"/>
    <property type="match status" value="1"/>
</dbReference>
<dbReference type="EMBL" id="PGFF01000001">
    <property type="protein sequence ID" value="PJJ71859.1"/>
    <property type="molecule type" value="Genomic_DNA"/>
</dbReference>
<dbReference type="GO" id="GO:0016829">
    <property type="term" value="F:lyase activity"/>
    <property type="evidence" value="ECO:0007669"/>
    <property type="project" value="UniProtKB-KW"/>
</dbReference>
<dbReference type="Gene3D" id="2.60.40.10">
    <property type="entry name" value="Immunoglobulins"/>
    <property type="match status" value="1"/>
</dbReference>
<feature type="domain" description="Fibronectin type-III" evidence="3">
    <location>
        <begin position="183"/>
        <end position="274"/>
    </location>
</feature>
<dbReference type="InterPro" id="IPR012334">
    <property type="entry name" value="Pectin_lyas_fold"/>
</dbReference>
<dbReference type="InterPro" id="IPR011050">
    <property type="entry name" value="Pectin_lyase_fold/virulence"/>
</dbReference>
<keyword evidence="5" id="KW-1185">Reference proteome</keyword>
<keyword evidence="2" id="KW-0624">Polysaccharide degradation</keyword>
<organism evidence="4 5">
    <name type="scientific">Diaminobutyricimonas aerilata</name>
    <dbReference type="NCBI Taxonomy" id="1162967"/>
    <lineage>
        <taxon>Bacteria</taxon>
        <taxon>Bacillati</taxon>
        <taxon>Actinomycetota</taxon>
        <taxon>Actinomycetes</taxon>
        <taxon>Micrococcales</taxon>
        <taxon>Microbacteriaceae</taxon>
        <taxon>Diaminobutyricimonas</taxon>
    </lineage>
</organism>
<evidence type="ECO:0000256" key="2">
    <source>
        <dbReference type="ARBA" id="ARBA00023326"/>
    </source>
</evidence>
<dbReference type="Proteomes" id="UP000228758">
    <property type="component" value="Unassembled WGS sequence"/>
</dbReference>
<dbReference type="OrthoDB" id="264773at2"/>
<comment type="caution">
    <text evidence="4">The sequence shown here is derived from an EMBL/GenBank/DDBJ whole genome shotgun (WGS) entry which is preliminary data.</text>
</comment>
<dbReference type="AlphaFoldDB" id="A0A2M9CIZ1"/>
<sequence>MLRRSSTRNRHRIGRRLAIAAATVVAVAAGSISSIALLQPAAVEAAEPTVVTPGYYEETSAALVYEGSWRVMSSASDSARASNYLNGAGSVSLTFRGQGIKWISRTTASSGINDVYIDGVLVERVDRYSPSNVFKKVVFEKNDLSDGVHTIRIEWTGKRNPASTGGNVLVDAFEVPNLRAVPAPAEVRADAVAVRGITLGWSPVAVSDLAAYRVYRALAGETLEPIAQLPATQTTYEDIGIESARTYRYAITAVRASGTESDHSPELQVKSAPMTGTVGARAANCPAATVVVRTSAEFKAALAAAGPGTSIHMAPGTYRLKGGFKVYASGSATDPIWICGSAQSVITTGSLTADHGIMVNGVHDVVLTGFAIDTAHKGVTIISSSRVVVSDLTVQNIGYEAIHLRNQTTDAEVSYNTVRNTGLVEPRFGEGVYVGTSDENWCSVNNCQPDRTDRVRVMNNTFSGIGTEPIEAKAGTSDGIVAGNVFTDARADGVEDAWVLVKGNGWYVADNRGSESPANGYAVNASVVGWGESNVFARNTAIDVAGYGTWLHQPAGRGDLGNRVACTNVVQDAALGYSNVSCMP</sequence>
<dbReference type="Gene3D" id="2.160.20.10">
    <property type="entry name" value="Single-stranded right-handed beta-helix, Pectin lyase-like"/>
    <property type="match status" value="1"/>
</dbReference>
<name>A0A2M9CIZ1_9MICO</name>
<dbReference type="CDD" id="cd00063">
    <property type="entry name" value="FN3"/>
    <property type="match status" value="1"/>
</dbReference>
<evidence type="ECO:0000259" key="3">
    <source>
        <dbReference type="PROSITE" id="PS50853"/>
    </source>
</evidence>
<keyword evidence="1" id="KW-0378">Hydrolase</keyword>
<keyword evidence="1" id="KW-0326">Glycosidase</keyword>
<reference evidence="4 5" key="1">
    <citation type="submission" date="2017-11" db="EMBL/GenBank/DDBJ databases">
        <title>Genomic Encyclopedia of Archaeal and Bacterial Type Strains, Phase II (KMG-II): From Individual Species to Whole Genera.</title>
        <authorList>
            <person name="Goeker M."/>
        </authorList>
    </citation>
    <scope>NUCLEOTIDE SEQUENCE [LARGE SCALE GENOMIC DNA]</scope>
    <source>
        <strain evidence="4 5">DSM 27393</strain>
    </source>
</reference>
<dbReference type="InterPro" id="IPR013783">
    <property type="entry name" value="Ig-like_fold"/>
</dbReference>